<comment type="catalytic activity">
    <reaction evidence="3 4">
        <text>[thioredoxin]-disulfide + L-methionine + H2O = L-methionine (S)-S-oxide + [thioredoxin]-dithiol</text>
        <dbReference type="Rhea" id="RHEA:19993"/>
        <dbReference type="Rhea" id="RHEA-COMP:10698"/>
        <dbReference type="Rhea" id="RHEA-COMP:10700"/>
        <dbReference type="ChEBI" id="CHEBI:15377"/>
        <dbReference type="ChEBI" id="CHEBI:29950"/>
        <dbReference type="ChEBI" id="CHEBI:50058"/>
        <dbReference type="ChEBI" id="CHEBI:57844"/>
        <dbReference type="ChEBI" id="CHEBI:58772"/>
        <dbReference type="EC" id="1.8.4.11"/>
    </reaction>
</comment>
<dbReference type="GO" id="GO:0008113">
    <property type="term" value="F:peptide-methionine (S)-S-oxide reductase activity"/>
    <property type="evidence" value="ECO:0007669"/>
    <property type="project" value="UniProtKB-UniRule"/>
</dbReference>
<dbReference type="KEGG" id="pxi:J5O05_08605"/>
<comment type="catalytic activity">
    <reaction evidence="2 4">
        <text>L-methionyl-[protein] + [thioredoxin]-disulfide + H2O = L-methionyl-(S)-S-oxide-[protein] + [thioredoxin]-dithiol</text>
        <dbReference type="Rhea" id="RHEA:14217"/>
        <dbReference type="Rhea" id="RHEA-COMP:10698"/>
        <dbReference type="Rhea" id="RHEA-COMP:10700"/>
        <dbReference type="Rhea" id="RHEA-COMP:12313"/>
        <dbReference type="Rhea" id="RHEA-COMP:12315"/>
        <dbReference type="ChEBI" id="CHEBI:15377"/>
        <dbReference type="ChEBI" id="CHEBI:16044"/>
        <dbReference type="ChEBI" id="CHEBI:29950"/>
        <dbReference type="ChEBI" id="CHEBI:44120"/>
        <dbReference type="ChEBI" id="CHEBI:50058"/>
        <dbReference type="EC" id="1.8.4.11"/>
    </reaction>
</comment>
<dbReference type="Pfam" id="PF01625">
    <property type="entry name" value="PMSR"/>
    <property type="match status" value="1"/>
</dbReference>
<accession>A0A975DJ44</accession>
<comment type="function">
    <text evidence="4">Has an important function as a repair enzyme for proteins that have been inactivated by oxidation. Catalyzes the reversible oxidation-reduction of methionine sulfoxide in proteins to methionine.</text>
</comment>
<organism evidence="6 7">
    <name type="scientific">Pseudoalteromonas xiamenensis</name>
    <dbReference type="NCBI Taxonomy" id="882626"/>
    <lineage>
        <taxon>Bacteria</taxon>
        <taxon>Pseudomonadati</taxon>
        <taxon>Pseudomonadota</taxon>
        <taxon>Gammaproteobacteria</taxon>
        <taxon>Alteromonadales</taxon>
        <taxon>Pseudoalteromonadaceae</taxon>
        <taxon>Pseudoalteromonas</taxon>
    </lineage>
</organism>
<dbReference type="Proteomes" id="UP000664904">
    <property type="component" value="Chromosome"/>
</dbReference>
<dbReference type="NCBIfam" id="TIGR00401">
    <property type="entry name" value="msrA"/>
    <property type="match status" value="1"/>
</dbReference>
<evidence type="ECO:0000256" key="3">
    <source>
        <dbReference type="ARBA" id="ARBA00048782"/>
    </source>
</evidence>
<dbReference type="InterPro" id="IPR036509">
    <property type="entry name" value="Met_Sox_Rdtase_MsrA_sf"/>
</dbReference>
<dbReference type="EC" id="1.8.4.11" evidence="4"/>
<dbReference type="RefSeq" id="WP_208844431.1">
    <property type="nucleotide sequence ID" value="NZ_CP072133.1"/>
</dbReference>
<proteinExistence type="inferred from homology"/>
<protein>
    <recommendedName>
        <fullName evidence="4">Peptide methionine sulfoxide reductase MsrA</fullName>
        <shortName evidence="4">Protein-methionine-S-oxide reductase</shortName>
        <ecNumber evidence="4">1.8.4.11</ecNumber>
    </recommendedName>
    <alternativeName>
        <fullName evidence="4">Peptide-methionine (S)-S-oxide reductase</fullName>
        <shortName evidence="4">Peptide Met(O) reductase</shortName>
    </alternativeName>
</protein>
<dbReference type="PANTHER" id="PTHR43774:SF1">
    <property type="entry name" value="PEPTIDE METHIONINE SULFOXIDE REDUCTASE MSRA 2"/>
    <property type="match status" value="1"/>
</dbReference>
<dbReference type="Gene3D" id="3.30.1060.10">
    <property type="entry name" value="Peptide methionine sulphoxide reductase MsrA"/>
    <property type="match status" value="1"/>
</dbReference>
<sequence length="174" mass="19710">MLVATFGGGCFWCIDAAFRRVKGVSHVESGYMGGHIDNPTYRAVCSGLTGHAEVVQITFDERIVSFETLLEMLFVLHDPTQLNRQGNDVGTQYRSVVFYHSNEQKSQTLQFIERVAPHFSERIVTEVSEAGVFYSAETYHQDYYNLNPEQGYCSVLIAPKLAKFSRHFAELLND</sequence>
<dbReference type="SUPFAM" id="SSF55068">
    <property type="entry name" value="Peptide methionine sulfoxide reductase"/>
    <property type="match status" value="1"/>
</dbReference>
<keyword evidence="1 4" id="KW-0560">Oxidoreductase</keyword>
<keyword evidence="7" id="KW-1185">Reference proteome</keyword>
<dbReference type="AlphaFoldDB" id="A0A975DJ44"/>
<reference evidence="6" key="1">
    <citation type="submission" date="2021-03" db="EMBL/GenBank/DDBJ databases">
        <title>Complete Genome of Pseudoalteromonas xiamenensis STKMTI.2, a new potential marine bacterium producing anti-Vibrio compounds.</title>
        <authorList>
            <person name="Handayani D.P."/>
            <person name="Isnansetyo A."/>
            <person name="Istiqomah I."/>
            <person name="Jumina J."/>
        </authorList>
    </citation>
    <scope>NUCLEOTIDE SEQUENCE</scope>
    <source>
        <strain evidence="6">STKMTI.2</strain>
    </source>
</reference>
<feature type="domain" description="Peptide methionine sulphoxide reductase MsrA" evidence="5">
    <location>
        <begin position="4"/>
        <end position="153"/>
    </location>
</feature>
<dbReference type="PANTHER" id="PTHR43774">
    <property type="entry name" value="PEPTIDE METHIONINE SULFOXIDE REDUCTASE"/>
    <property type="match status" value="1"/>
</dbReference>
<feature type="active site" evidence="4">
    <location>
        <position position="10"/>
    </location>
</feature>
<dbReference type="HAMAP" id="MF_01401">
    <property type="entry name" value="MsrA"/>
    <property type="match status" value="1"/>
</dbReference>
<dbReference type="InterPro" id="IPR002569">
    <property type="entry name" value="Met_Sox_Rdtase_MsrA_dom"/>
</dbReference>
<evidence type="ECO:0000313" key="6">
    <source>
        <dbReference type="EMBL" id="QTH72808.1"/>
    </source>
</evidence>
<comment type="similarity">
    <text evidence="4">Belongs to the MsrA Met sulfoxide reductase family.</text>
</comment>
<evidence type="ECO:0000313" key="7">
    <source>
        <dbReference type="Proteomes" id="UP000664904"/>
    </source>
</evidence>
<name>A0A975DJ44_9GAMM</name>
<evidence type="ECO:0000256" key="2">
    <source>
        <dbReference type="ARBA" id="ARBA00047806"/>
    </source>
</evidence>
<dbReference type="EMBL" id="CP072133">
    <property type="protein sequence ID" value="QTH72808.1"/>
    <property type="molecule type" value="Genomic_DNA"/>
</dbReference>
<evidence type="ECO:0000259" key="5">
    <source>
        <dbReference type="Pfam" id="PF01625"/>
    </source>
</evidence>
<gene>
    <name evidence="4 6" type="primary">msrA</name>
    <name evidence="6" type="ORF">J5O05_08605</name>
</gene>
<evidence type="ECO:0000256" key="4">
    <source>
        <dbReference type="HAMAP-Rule" id="MF_01401"/>
    </source>
</evidence>
<evidence type="ECO:0000256" key="1">
    <source>
        <dbReference type="ARBA" id="ARBA00023002"/>
    </source>
</evidence>